<gene>
    <name evidence="1" type="ORF">WDV06_17700</name>
</gene>
<name>A0ABW7PEU2_9ACTN</name>
<proteinExistence type="predicted"/>
<dbReference type="InterPro" id="IPR045682">
    <property type="entry name" value="DUF6193"/>
</dbReference>
<evidence type="ECO:0000313" key="1">
    <source>
        <dbReference type="EMBL" id="MFH7596912.1"/>
    </source>
</evidence>
<dbReference type="Pfam" id="PF19692">
    <property type="entry name" value="DUF6193"/>
    <property type="match status" value="1"/>
</dbReference>
<evidence type="ECO:0000313" key="2">
    <source>
        <dbReference type="Proteomes" id="UP001610631"/>
    </source>
</evidence>
<accession>A0ABW7PEU2</accession>
<comment type="caution">
    <text evidence="1">The sequence shown here is derived from an EMBL/GenBank/DDBJ whole genome shotgun (WGS) entry which is preliminary data.</text>
</comment>
<reference evidence="1 2" key="1">
    <citation type="submission" date="2024-03" db="EMBL/GenBank/DDBJ databases">
        <title>Whole genome sequencing of Streptomyces racemochromogenes, to identify antimicrobial biosynthetic gene clusters.</title>
        <authorList>
            <person name="Suryawanshi P."/>
            <person name="Krishnaraj P.U."/>
            <person name="Arun Y.P."/>
            <person name="Suryawanshi M.P."/>
            <person name="Rakshit O."/>
        </authorList>
    </citation>
    <scope>NUCLEOTIDE SEQUENCE [LARGE SCALE GENOMIC DNA]</scope>
    <source>
        <strain evidence="1 2">AUDT626</strain>
    </source>
</reference>
<protein>
    <submittedName>
        <fullName evidence="1">DUF6193 family natural product biosynthesis protein</fullName>
    </submittedName>
</protein>
<keyword evidence="2" id="KW-1185">Reference proteome</keyword>
<dbReference type="EMBL" id="JBBDHD010000041">
    <property type="protein sequence ID" value="MFH7596912.1"/>
    <property type="molecule type" value="Genomic_DNA"/>
</dbReference>
<dbReference type="Proteomes" id="UP001610631">
    <property type="component" value="Unassembled WGS sequence"/>
</dbReference>
<sequence>MTPGPDTHDLASIYPELGRNETLQSILQTAVHQAGHGLDVLPERPPGWWRSGARVDGDSRTTNVLLGIAERAFIVNFWERGVMMAKGTTTSLDAVVSAIGAWQSGATLARLRSTCPFVDYSPLAEAHERGDAVEAQWTSYRHTTARHVDHGLIEAAYAQPQLRALFPFHSHQALSFSRCTGFPYTHDVPVITPVDGKYRVTWWRTRSPHGPADIGETDNPRDAVALVLVHLPTNCGPAVAGTANDLDKSDSTQ</sequence>
<organism evidence="1 2">
    <name type="scientific">Streptomyces racemochromogenes</name>
    <dbReference type="NCBI Taxonomy" id="67353"/>
    <lineage>
        <taxon>Bacteria</taxon>
        <taxon>Bacillati</taxon>
        <taxon>Actinomycetota</taxon>
        <taxon>Actinomycetes</taxon>
        <taxon>Kitasatosporales</taxon>
        <taxon>Streptomycetaceae</taxon>
        <taxon>Streptomyces</taxon>
    </lineage>
</organism>
<dbReference type="RefSeq" id="WP_395510720.1">
    <property type="nucleotide sequence ID" value="NZ_JBBDHD010000041.1"/>
</dbReference>